<evidence type="ECO:0000256" key="12">
    <source>
        <dbReference type="ARBA" id="ARBA00049546"/>
    </source>
</evidence>
<sequence length="353" mass="37155">MIVVVGALAQPQLGAVLGLEGTLVEVPGVLTGGHRAGVVLDGWPALLPAPGTIPGLAIQPTPQLARYAAVMGLTVQEVGGMQVMGIGPGPAADHAPIVDRDAIAAEIADQILQAPAGTGADLLAWRLPMMGIWAGSRLRARASAPSGQGIVPQRPADALRVQQRSQPFLGFFGVERQVLTHALHQGGQTAPMTREAFLSGDAAVILPWDPVRDRVLVIEQFRMAPALRGDPQPWLLEPVAGRVDAGETPDAAILREAQEEAGLQVTRLIPAFNAYPSPGALCEFLYHYIGIADLPDGCAGVHGLDSEAEDIRGHLMDRETLSALVDAGQIANGPLATLSLWLDARRDRLRAQV</sequence>
<evidence type="ECO:0000256" key="5">
    <source>
        <dbReference type="ARBA" id="ARBA00022723"/>
    </source>
</evidence>
<dbReference type="EMBL" id="VDDC01000015">
    <property type="protein sequence ID" value="TNH39454.1"/>
    <property type="molecule type" value="Genomic_DNA"/>
</dbReference>
<dbReference type="GO" id="GO:0005829">
    <property type="term" value="C:cytosol"/>
    <property type="evidence" value="ECO:0007669"/>
    <property type="project" value="TreeGrafter"/>
</dbReference>
<keyword evidence="7 13" id="KW-0460">Magnesium</keyword>
<dbReference type="EC" id="3.6.1.13" evidence="3"/>
<dbReference type="CDD" id="cd24155">
    <property type="entry name" value="NUDIX_ADPRase"/>
    <property type="match status" value="1"/>
</dbReference>
<dbReference type="Gene3D" id="3.90.79.10">
    <property type="entry name" value="Nucleoside Triphosphate Pyrophosphohydrolase"/>
    <property type="match status" value="1"/>
</dbReference>
<dbReference type="PANTHER" id="PTHR11839">
    <property type="entry name" value="UDP/ADP-SUGAR PYROPHOSPHATASE"/>
    <property type="match status" value="1"/>
</dbReference>
<dbReference type="RefSeq" id="WP_139598594.1">
    <property type="nucleotide sequence ID" value="NZ_VDDC01000015.1"/>
</dbReference>
<evidence type="ECO:0000256" key="3">
    <source>
        <dbReference type="ARBA" id="ARBA00012453"/>
    </source>
</evidence>
<dbReference type="NCBIfam" id="TIGR00052">
    <property type="entry name" value="nudix-type nucleoside diphosphatase, YffH/AdpP family"/>
    <property type="match status" value="1"/>
</dbReference>
<accession>A0A5C4R736</accession>
<feature type="binding site" evidence="13">
    <location>
        <position position="256"/>
    </location>
    <ligand>
        <name>Mg(2+)</name>
        <dbReference type="ChEBI" id="CHEBI:18420"/>
        <label>1</label>
    </ligand>
</feature>
<evidence type="ECO:0000256" key="6">
    <source>
        <dbReference type="ARBA" id="ARBA00022801"/>
    </source>
</evidence>
<feature type="binding site" evidence="13">
    <location>
        <position position="260"/>
    </location>
    <ligand>
        <name>Mg(2+)</name>
        <dbReference type="ChEBI" id="CHEBI:18420"/>
        <label>1</label>
    </ligand>
</feature>
<evidence type="ECO:0000256" key="14">
    <source>
        <dbReference type="PIRSR" id="PIRSR604385-3"/>
    </source>
</evidence>
<comment type="cofactor">
    <cofactor evidence="1 13">
        <name>Mg(2+)</name>
        <dbReference type="ChEBI" id="CHEBI:18420"/>
    </cofactor>
</comment>
<keyword evidence="17" id="KW-1185">Reference proteome</keyword>
<gene>
    <name evidence="16" type="ORF">FHD67_09820</name>
</gene>
<dbReference type="AlphaFoldDB" id="A0A5C4R736"/>
<protein>
    <recommendedName>
        <fullName evidence="4">ADP-ribose pyrophosphatase</fullName>
        <ecNumber evidence="3">3.6.1.13</ecNumber>
    </recommendedName>
    <alternativeName>
        <fullName evidence="9">ADP-ribose diphosphatase</fullName>
    </alternativeName>
    <alternativeName>
        <fullName evidence="11">ADP-ribose phosphohydrolase</fullName>
    </alternativeName>
    <alternativeName>
        <fullName evidence="10">Adenosine diphosphoribose pyrophosphatase</fullName>
    </alternativeName>
</protein>
<dbReference type="PANTHER" id="PTHR11839:SF5">
    <property type="entry name" value="ADP-RIBOSE PYROPHOSPHATASE"/>
    <property type="match status" value="1"/>
</dbReference>
<proteinExistence type="inferred from homology"/>
<dbReference type="GO" id="GO:0019144">
    <property type="term" value="F:ADP-sugar diphosphatase activity"/>
    <property type="evidence" value="ECO:0007669"/>
    <property type="project" value="TreeGrafter"/>
</dbReference>
<dbReference type="GO" id="GO:0046872">
    <property type="term" value="F:metal ion binding"/>
    <property type="evidence" value="ECO:0007669"/>
    <property type="project" value="UniProtKB-KW"/>
</dbReference>
<evidence type="ECO:0000313" key="17">
    <source>
        <dbReference type="Proteomes" id="UP000304880"/>
    </source>
</evidence>
<comment type="similarity">
    <text evidence="2">Belongs to the Nudix hydrolase family. NudF subfamily.</text>
</comment>
<feature type="binding site" evidence="13">
    <location>
        <position position="309"/>
    </location>
    <ligand>
        <name>Mg(2+)</name>
        <dbReference type="ChEBI" id="CHEBI:18420"/>
        <label>1</label>
    </ligand>
</feature>
<dbReference type="InterPro" id="IPR004385">
    <property type="entry name" value="NDP_pyrophosphatase"/>
</dbReference>
<dbReference type="GO" id="GO:0019693">
    <property type="term" value="P:ribose phosphate metabolic process"/>
    <property type="evidence" value="ECO:0007669"/>
    <property type="project" value="TreeGrafter"/>
</dbReference>
<evidence type="ECO:0000256" key="8">
    <source>
        <dbReference type="ARBA" id="ARBA00025164"/>
    </source>
</evidence>
<reference evidence="16 17" key="1">
    <citation type="submission" date="2019-06" db="EMBL/GenBank/DDBJ databases">
        <authorList>
            <person name="Li J."/>
        </authorList>
    </citation>
    <scope>NUCLEOTIDE SEQUENCE [LARGE SCALE GENOMIC DNA]</scope>
    <source>
        <strain evidence="16 17">CGMCC 1.8012</strain>
    </source>
</reference>
<name>A0A5C4R736_9RHOB</name>
<dbReference type="InterPro" id="IPR000086">
    <property type="entry name" value="NUDIX_hydrolase_dom"/>
</dbReference>
<evidence type="ECO:0000256" key="1">
    <source>
        <dbReference type="ARBA" id="ARBA00001946"/>
    </source>
</evidence>
<evidence type="ECO:0000256" key="4">
    <source>
        <dbReference type="ARBA" id="ARBA00013297"/>
    </source>
</evidence>
<evidence type="ECO:0000256" key="13">
    <source>
        <dbReference type="PIRSR" id="PIRSR604385-2"/>
    </source>
</evidence>
<dbReference type="SUPFAM" id="SSF55811">
    <property type="entry name" value="Nudix"/>
    <property type="match status" value="1"/>
</dbReference>
<evidence type="ECO:0000259" key="15">
    <source>
        <dbReference type="PROSITE" id="PS51462"/>
    </source>
</evidence>
<dbReference type="InterPro" id="IPR020084">
    <property type="entry name" value="NUDIX_hydrolase_CS"/>
</dbReference>
<dbReference type="PROSITE" id="PS00893">
    <property type="entry name" value="NUDIX_BOX"/>
    <property type="match status" value="1"/>
</dbReference>
<evidence type="ECO:0000256" key="7">
    <source>
        <dbReference type="ARBA" id="ARBA00022842"/>
    </source>
</evidence>
<dbReference type="Proteomes" id="UP000304880">
    <property type="component" value="Unassembled WGS sequence"/>
</dbReference>
<dbReference type="GO" id="GO:0047631">
    <property type="term" value="F:ADP-ribose diphosphatase activity"/>
    <property type="evidence" value="ECO:0007669"/>
    <property type="project" value="UniProtKB-EC"/>
</dbReference>
<comment type="function">
    <text evidence="8">Acts on ADP-mannose and ADP-glucose as well as ADP-ribose. Prevents glycogen biosynthesis. The reaction catalyzed by this enzyme is a limiting step of the gluconeogenic process.</text>
</comment>
<keyword evidence="6" id="KW-0378">Hydrolase</keyword>
<evidence type="ECO:0000256" key="9">
    <source>
        <dbReference type="ARBA" id="ARBA00030162"/>
    </source>
</evidence>
<feature type="binding site" evidence="13">
    <location>
        <position position="240"/>
    </location>
    <ligand>
        <name>Mg(2+)</name>
        <dbReference type="ChEBI" id="CHEBI:18420"/>
        <label>1</label>
    </ligand>
</feature>
<evidence type="ECO:0000256" key="11">
    <source>
        <dbReference type="ARBA" id="ARBA00033056"/>
    </source>
</evidence>
<dbReference type="PROSITE" id="PS51462">
    <property type="entry name" value="NUDIX"/>
    <property type="match status" value="1"/>
</dbReference>
<comment type="catalytic activity">
    <reaction evidence="12">
        <text>ADP-D-ribose + H2O = D-ribose 5-phosphate + AMP + 2 H(+)</text>
        <dbReference type="Rhea" id="RHEA:10412"/>
        <dbReference type="ChEBI" id="CHEBI:15377"/>
        <dbReference type="ChEBI" id="CHEBI:15378"/>
        <dbReference type="ChEBI" id="CHEBI:57967"/>
        <dbReference type="ChEBI" id="CHEBI:78346"/>
        <dbReference type="ChEBI" id="CHEBI:456215"/>
        <dbReference type="EC" id="3.6.1.13"/>
    </reaction>
</comment>
<evidence type="ECO:0000256" key="2">
    <source>
        <dbReference type="ARBA" id="ARBA00007482"/>
    </source>
</evidence>
<evidence type="ECO:0000313" key="16">
    <source>
        <dbReference type="EMBL" id="TNH39454.1"/>
    </source>
</evidence>
<organism evidence="16 17">
    <name type="scientific">Paracoccus haeundaensis</name>
    <dbReference type="NCBI Taxonomy" id="225362"/>
    <lineage>
        <taxon>Bacteria</taxon>
        <taxon>Pseudomonadati</taxon>
        <taxon>Pseudomonadota</taxon>
        <taxon>Alphaproteobacteria</taxon>
        <taxon>Rhodobacterales</taxon>
        <taxon>Paracoccaceae</taxon>
        <taxon>Paracoccus</taxon>
    </lineage>
</organism>
<comment type="caution">
    <text evidence="16">The sequence shown here is derived from an EMBL/GenBank/DDBJ whole genome shotgun (WGS) entry which is preliminary data.</text>
</comment>
<dbReference type="GO" id="GO:0006753">
    <property type="term" value="P:nucleoside phosphate metabolic process"/>
    <property type="evidence" value="ECO:0007669"/>
    <property type="project" value="TreeGrafter"/>
</dbReference>
<feature type="short sequence motif" description="Nudix box" evidence="14">
    <location>
        <begin position="241"/>
        <end position="263"/>
    </location>
</feature>
<dbReference type="Pfam" id="PF00293">
    <property type="entry name" value="NUDIX"/>
    <property type="match status" value="1"/>
</dbReference>
<feature type="domain" description="Nudix hydrolase" evidence="15">
    <location>
        <begin position="198"/>
        <end position="338"/>
    </location>
</feature>
<evidence type="ECO:0000256" key="10">
    <source>
        <dbReference type="ARBA" id="ARBA00030308"/>
    </source>
</evidence>
<keyword evidence="5 13" id="KW-0479">Metal-binding</keyword>
<dbReference type="InterPro" id="IPR015797">
    <property type="entry name" value="NUDIX_hydrolase-like_dom_sf"/>
</dbReference>